<sequence length="1005" mass="109236">MKPLERVTPFGRKDACDAAQIPFTFDGKRYTGRAGDTLAAALLANGVDIVGRSFKLHRPRGVFAAGIDECNALVQLEAGGFDEPNARATLIALYPELRARGQNAWPNARFDLFNVLDRFQRWLPASFYYKSMIWPNWHFYERFVRPIAGLGRAPEADDAQRYQRRNAHCDVLVCGAGPAGLAAALAAARAGLSVIVADQARTFGGALNDTRELLDGAPAMRWVESATATLRAMPLVRLLSDTTVSGYYENNFLVAAERVANAQGPAAGTGSLRERLWRIRAREVVVATGALERPLVFADNDRPGVMLAGAVRSYLNRFGVVAGQRIVVAANHDDAYRTAFDYHAAGLREIVMVDTRANVPARLRVALSEHGIALHAGYGIQRVRGKRRVRAVEIARHTGGGRLEGVTVTLACDLVAMSSGWTPTIHLFSQAGGSLRYDDTQFCLVPDRCAQAVQVAGAANGVFSLAACLREGDAAGREAARRLGADVDADATAAAMAARLPHAEEEPATLGIEPFWFTRTARTDKQWLDFQYDVKVSDVALAMRENFQSVEHVKRYTTGGMSVDQGKSSNFNILAVMAELSGRPIVDVGTTRFRPPYAPVTLGTFAGPTVGERYAPWRTLPAHAWHVAQRASFDDYGWRRPGCYPFDGEDIAAATTREVLAVRYGVGLFDGSPLGKIDVRGPDAAAFLNRVYVNNLASLKPGFARYAMLTNENGVLIDDGVVARVSETHFIVHATSGAVDRVFVLLDEYLQCEWPDLRVFVNNVTTQWANVTVSGPRARALVSSIESDIDWNPDVFGHMQFRQGTFAGAPARVLRASFTGEVTYEISVPARYAASLWETVQRAGAPLGATPYGIEALEVMRTEKGYLHIGADTDGVSNPHDIGWEKIIAKKEGDFIGRRSLQRPADRDSRRLAFVGIEALDPRERLPVGGHFIEAGPLMLPTRSQGYVTAACLSPMLGKSIGLGILSNGAARVGETVQIYAKGKVCAARIVPPAHFDPHGERLHA</sequence>
<evidence type="ECO:0000259" key="6">
    <source>
        <dbReference type="Pfam" id="PF17806"/>
    </source>
</evidence>
<dbReference type="SUPFAM" id="SSF101790">
    <property type="entry name" value="Aminomethyltransferase beta-barrel domain"/>
    <property type="match status" value="1"/>
</dbReference>
<dbReference type="InterPro" id="IPR023753">
    <property type="entry name" value="FAD/NAD-binding_dom"/>
</dbReference>
<dbReference type="EC" id="1.5.3.1" evidence="7"/>
<dbReference type="PRINTS" id="PR00368">
    <property type="entry name" value="FADPNR"/>
</dbReference>
<evidence type="ECO:0000259" key="4">
    <source>
        <dbReference type="Pfam" id="PF07992"/>
    </source>
</evidence>
<organism evidence="7 8">
    <name type="scientific">Paraburkholderia ribeironis</name>
    <dbReference type="NCBI Taxonomy" id="1247936"/>
    <lineage>
        <taxon>Bacteria</taxon>
        <taxon>Pseudomonadati</taxon>
        <taxon>Pseudomonadota</taxon>
        <taxon>Betaproteobacteria</taxon>
        <taxon>Burkholderiales</taxon>
        <taxon>Burkholderiaceae</taxon>
        <taxon>Paraburkholderia</taxon>
    </lineage>
</organism>
<dbReference type="PRINTS" id="PR00469">
    <property type="entry name" value="PNDRDTASEII"/>
</dbReference>
<evidence type="ECO:0000259" key="5">
    <source>
        <dbReference type="Pfam" id="PF08669"/>
    </source>
</evidence>
<dbReference type="EMBL" id="CYGX02000012">
    <property type="protein sequence ID" value="SIT37529.1"/>
    <property type="molecule type" value="Genomic_DNA"/>
</dbReference>
<feature type="domain" description="Aminomethyltransferase C-terminal" evidence="5">
    <location>
        <begin position="915"/>
        <end position="997"/>
    </location>
</feature>
<evidence type="ECO:0000259" key="3">
    <source>
        <dbReference type="Pfam" id="PF01571"/>
    </source>
</evidence>
<gene>
    <name evidence="7" type="primary">soxA</name>
    <name evidence="7" type="ORF">BN2475_120078</name>
</gene>
<comment type="similarity">
    <text evidence="1">Belongs to the GcvT family.</text>
</comment>
<feature type="domain" description="SoxA A3" evidence="6">
    <location>
        <begin position="524"/>
        <end position="607"/>
    </location>
</feature>
<dbReference type="Proteomes" id="UP000187012">
    <property type="component" value="Unassembled WGS sequence"/>
</dbReference>
<dbReference type="STRING" id="1247936.BN2475_120078"/>
<dbReference type="InterPro" id="IPR027266">
    <property type="entry name" value="TrmE/GcvT-like"/>
</dbReference>
<dbReference type="Pfam" id="PF17806">
    <property type="entry name" value="SO_alpha_A3"/>
    <property type="match status" value="1"/>
</dbReference>
<dbReference type="Gene3D" id="3.50.50.60">
    <property type="entry name" value="FAD/NAD(P)-binding domain"/>
    <property type="match status" value="2"/>
</dbReference>
<name>A0A1N7RR50_9BURK</name>
<reference evidence="7 8" key="1">
    <citation type="submission" date="2016-12" db="EMBL/GenBank/DDBJ databases">
        <authorList>
            <person name="Song W.-J."/>
            <person name="Kurnit D.M."/>
        </authorList>
    </citation>
    <scope>NUCLEOTIDE SEQUENCE [LARGE SCALE GENOMIC DNA]</scope>
    <source>
        <strain evidence="7 8">STM7296</strain>
    </source>
</reference>
<dbReference type="Gene3D" id="3.30.1360.120">
    <property type="entry name" value="Probable tRNA modification gtpase trme, domain 1"/>
    <property type="match status" value="1"/>
</dbReference>
<dbReference type="InterPro" id="IPR006222">
    <property type="entry name" value="GCVT_N"/>
</dbReference>
<feature type="domain" description="FAD/NAD(P)-binding" evidence="4">
    <location>
        <begin position="170"/>
        <end position="433"/>
    </location>
</feature>
<keyword evidence="2 7" id="KW-0560">Oxidoreductase</keyword>
<evidence type="ECO:0000313" key="8">
    <source>
        <dbReference type="Proteomes" id="UP000187012"/>
    </source>
</evidence>
<keyword evidence="8" id="KW-1185">Reference proteome</keyword>
<evidence type="ECO:0000313" key="7">
    <source>
        <dbReference type="EMBL" id="SIT37529.1"/>
    </source>
</evidence>
<dbReference type="NCBIfam" id="TIGR01372">
    <property type="entry name" value="soxA"/>
    <property type="match status" value="1"/>
</dbReference>
<dbReference type="InterPro" id="IPR028896">
    <property type="entry name" value="GcvT/YgfZ/DmdA"/>
</dbReference>
<dbReference type="Pfam" id="PF08669">
    <property type="entry name" value="GCV_T_C"/>
    <property type="match status" value="1"/>
</dbReference>
<evidence type="ECO:0000256" key="2">
    <source>
        <dbReference type="ARBA" id="ARBA00023002"/>
    </source>
</evidence>
<dbReference type="InterPro" id="IPR013977">
    <property type="entry name" value="GcvT_C"/>
</dbReference>
<dbReference type="PANTHER" id="PTHR43757">
    <property type="entry name" value="AMINOMETHYLTRANSFERASE"/>
    <property type="match status" value="1"/>
</dbReference>
<dbReference type="PANTHER" id="PTHR43757:SF2">
    <property type="entry name" value="AMINOMETHYLTRANSFERASE, MITOCHONDRIAL"/>
    <property type="match status" value="1"/>
</dbReference>
<dbReference type="InterPro" id="IPR042204">
    <property type="entry name" value="2Fe-2S-bd_N"/>
</dbReference>
<dbReference type="GO" id="GO:0008115">
    <property type="term" value="F:sarcosine oxidase activity"/>
    <property type="evidence" value="ECO:0007669"/>
    <property type="project" value="UniProtKB-EC"/>
</dbReference>
<protein>
    <submittedName>
        <fullName evidence="7">Sarcosine oxidase (Alpha subunit) oxidoreductase protein</fullName>
        <ecNumber evidence="7">1.5.3.1</ecNumber>
    </submittedName>
</protein>
<accession>A0A1N7RR50</accession>
<dbReference type="InterPro" id="IPR041117">
    <property type="entry name" value="SoxA_A3"/>
</dbReference>
<dbReference type="Pfam" id="PF01571">
    <property type="entry name" value="GCV_T"/>
    <property type="match status" value="1"/>
</dbReference>
<dbReference type="Gene3D" id="3.10.20.440">
    <property type="entry name" value="2Fe-2S iron-sulphur cluster binding domain, sarcosine oxidase, alpha subunit, N-terminal domain"/>
    <property type="match status" value="1"/>
</dbReference>
<dbReference type="GO" id="GO:0046653">
    <property type="term" value="P:tetrahydrofolate metabolic process"/>
    <property type="evidence" value="ECO:0007669"/>
    <property type="project" value="InterPro"/>
</dbReference>
<dbReference type="SUPFAM" id="SSF51905">
    <property type="entry name" value="FAD/NAD(P)-binding domain"/>
    <property type="match status" value="1"/>
</dbReference>
<dbReference type="RefSeq" id="WP_159444526.1">
    <property type="nucleotide sequence ID" value="NZ_CYGX02000012.1"/>
</dbReference>
<dbReference type="OrthoDB" id="5287468at2"/>
<evidence type="ECO:0000256" key="1">
    <source>
        <dbReference type="ARBA" id="ARBA00008609"/>
    </source>
</evidence>
<feature type="domain" description="GCVT N-terminal" evidence="3">
    <location>
        <begin position="623"/>
        <end position="891"/>
    </location>
</feature>
<dbReference type="SUPFAM" id="SSF103025">
    <property type="entry name" value="Folate-binding domain"/>
    <property type="match status" value="1"/>
</dbReference>
<proteinExistence type="inferred from homology"/>
<dbReference type="Pfam" id="PF07992">
    <property type="entry name" value="Pyr_redox_2"/>
    <property type="match status" value="1"/>
</dbReference>
<dbReference type="InterPro" id="IPR006277">
    <property type="entry name" value="Sarcosine_oxidase_asu"/>
</dbReference>
<dbReference type="Pfam" id="PF13510">
    <property type="entry name" value="Fer2_4"/>
    <property type="match status" value="1"/>
</dbReference>
<dbReference type="InterPro" id="IPR036188">
    <property type="entry name" value="FAD/NAD-bd_sf"/>
</dbReference>
<dbReference type="InterPro" id="IPR029043">
    <property type="entry name" value="GcvT/YgfZ_C"/>
</dbReference>
<dbReference type="AlphaFoldDB" id="A0A1N7RR50"/>